<dbReference type="InterPro" id="IPR005623">
    <property type="entry name" value="Chaperone_NapD_NO3_reduct"/>
</dbReference>
<dbReference type="Pfam" id="PF03927">
    <property type="entry name" value="NapD"/>
    <property type="match status" value="1"/>
</dbReference>
<comment type="function">
    <text evidence="4">Chaperone for NapA, the catalytic subunit of the periplasmic nitrate reductase. It binds directly and specifically to the twin-arginine signal peptide of NapA, preventing premature interaction with the Tat translocase and premature export.</text>
</comment>
<evidence type="ECO:0000256" key="3">
    <source>
        <dbReference type="ARBA" id="ARBA00023186"/>
    </source>
</evidence>
<reference evidence="5 6" key="1">
    <citation type="submission" date="2023-06" db="EMBL/GenBank/DDBJ databases">
        <title>Pelomonas sp. PFR6 16S ribosomal RNA gene Genome sequencing and assembly.</title>
        <authorList>
            <person name="Woo H."/>
        </authorList>
    </citation>
    <scope>NUCLEOTIDE SEQUENCE [LARGE SCALE GENOMIC DNA]</scope>
    <source>
        <strain evidence="5 6">PFR6</strain>
    </source>
</reference>
<dbReference type="PANTHER" id="PTHR38603:SF1">
    <property type="entry name" value="CHAPERONE NAPD"/>
    <property type="match status" value="1"/>
</dbReference>
<evidence type="ECO:0000256" key="2">
    <source>
        <dbReference type="ARBA" id="ARBA00022490"/>
    </source>
</evidence>
<dbReference type="Proteomes" id="UP001228044">
    <property type="component" value="Unassembled WGS sequence"/>
</dbReference>
<protein>
    <recommendedName>
        <fullName evidence="4">Chaperone NapD</fullName>
    </recommendedName>
    <alternativeName>
        <fullName evidence="4">NapA signal peptide-binding chaperone NapD</fullName>
    </alternativeName>
</protein>
<evidence type="ECO:0000256" key="4">
    <source>
        <dbReference type="HAMAP-Rule" id="MF_02200"/>
    </source>
</evidence>
<dbReference type="PANTHER" id="PTHR38603">
    <property type="entry name" value="CHAPERONE NAPD"/>
    <property type="match status" value="1"/>
</dbReference>
<dbReference type="RefSeq" id="WP_290357463.1">
    <property type="nucleotide sequence ID" value="NZ_JAUHHC010000001.1"/>
</dbReference>
<comment type="subunit">
    <text evidence="4">Interacts with the cytoplasmic NapA precursor.</text>
</comment>
<comment type="similarity">
    <text evidence="4">Belongs to the NapD family.</text>
</comment>
<sequence length="95" mass="10060">MLAELHISSLVVHSTPKRIERVAEAIAAIPGAEVHARSAAGKLVVTLETDTAQQMSAIVAEIQRTEGVLSAALVYQCVDSLDAMNEEMPDGYAQA</sequence>
<organism evidence="5 6">
    <name type="scientific">Roseateles violae</name>
    <dbReference type="NCBI Taxonomy" id="3058042"/>
    <lineage>
        <taxon>Bacteria</taxon>
        <taxon>Pseudomonadati</taxon>
        <taxon>Pseudomonadota</taxon>
        <taxon>Betaproteobacteria</taxon>
        <taxon>Burkholderiales</taxon>
        <taxon>Sphaerotilaceae</taxon>
        <taxon>Roseateles</taxon>
    </lineage>
</organism>
<dbReference type="EMBL" id="JAUHHC010000001">
    <property type="protein sequence ID" value="MDN3919153.1"/>
    <property type="molecule type" value="Genomic_DNA"/>
</dbReference>
<evidence type="ECO:0000313" key="5">
    <source>
        <dbReference type="EMBL" id="MDN3919153.1"/>
    </source>
</evidence>
<evidence type="ECO:0000256" key="1">
    <source>
        <dbReference type="ARBA" id="ARBA00004496"/>
    </source>
</evidence>
<comment type="caution">
    <text evidence="5">The sequence shown here is derived from an EMBL/GenBank/DDBJ whole genome shotgun (WGS) entry which is preliminary data.</text>
</comment>
<proteinExistence type="inferred from homology"/>
<dbReference type="HAMAP" id="MF_02200">
    <property type="entry name" value="NapD"/>
    <property type="match status" value="1"/>
</dbReference>
<gene>
    <name evidence="4" type="primary">napD</name>
    <name evidence="5" type="ORF">QWJ38_02555</name>
</gene>
<accession>A0ABT8DPY6</accession>
<comment type="subcellular location">
    <subcellularLocation>
        <location evidence="1 4">Cytoplasm</location>
    </subcellularLocation>
</comment>
<keyword evidence="2 4" id="KW-0963">Cytoplasm</keyword>
<name>A0ABT8DPY6_9BURK</name>
<keyword evidence="6" id="KW-1185">Reference proteome</keyword>
<keyword evidence="3 4" id="KW-0143">Chaperone</keyword>
<dbReference type="Gene3D" id="3.30.70.920">
    <property type="match status" value="1"/>
</dbReference>
<evidence type="ECO:0000313" key="6">
    <source>
        <dbReference type="Proteomes" id="UP001228044"/>
    </source>
</evidence>